<proteinExistence type="predicted"/>
<sequence>MNQEPKARQLELPFDNPPGNTSLEEPISEYVDSRGVRLRVDAAGGVLRGVKLIGRHSKNGREYRESTLRQAAALYEEAKVNVNHPAGGTLVPRDYRDRLGVIRDVQYVGAGTEQSGLFGDLHFNPKHPLAEQLVWDAQHNPRNVGFSHNVLARLTREDSQTVVEEITHVRSVDLVADPATTHGLFESQADPQEASDAASSVATGAANFDGLTLETLRLHRPDLCAEAERTLREQLDLAKSQATVASRDLKIHQLAQQHGLVASGSRSVEESLGERLFATLRAISEEELPALIAERAALLRRPRSVDQLSLLASDTTEVASAGEFAQAIKASSLVGNVR</sequence>
<keyword evidence="3" id="KW-1185">Reference proteome</keyword>
<organism evidence="2 3">
    <name type="scientific">Adhaeretor mobilis</name>
    <dbReference type="NCBI Taxonomy" id="1930276"/>
    <lineage>
        <taxon>Bacteria</taxon>
        <taxon>Pseudomonadati</taxon>
        <taxon>Planctomycetota</taxon>
        <taxon>Planctomycetia</taxon>
        <taxon>Pirellulales</taxon>
        <taxon>Lacipirellulaceae</taxon>
        <taxon>Adhaeretor</taxon>
    </lineage>
</organism>
<accession>A0A517N2C4</accession>
<dbReference type="OrthoDB" id="291901at2"/>
<dbReference type="Proteomes" id="UP000319852">
    <property type="component" value="Chromosome"/>
</dbReference>
<evidence type="ECO:0000313" key="3">
    <source>
        <dbReference type="Proteomes" id="UP000319852"/>
    </source>
</evidence>
<gene>
    <name evidence="2" type="ORF">HG15A2_46130</name>
</gene>
<evidence type="ECO:0000256" key="1">
    <source>
        <dbReference type="SAM" id="MobiDB-lite"/>
    </source>
</evidence>
<evidence type="ECO:0000313" key="2">
    <source>
        <dbReference type="EMBL" id="QDT01271.1"/>
    </source>
</evidence>
<reference evidence="2 3" key="1">
    <citation type="submission" date="2019-02" db="EMBL/GenBank/DDBJ databases">
        <title>Deep-cultivation of Planctomycetes and their phenomic and genomic characterization uncovers novel biology.</title>
        <authorList>
            <person name="Wiegand S."/>
            <person name="Jogler M."/>
            <person name="Boedeker C."/>
            <person name="Pinto D."/>
            <person name="Vollmers J."/>
            <person name="Rivas-Marin E."/>
            <person name="Kohn T."/>
            <person name="Peeters S.H."/>
            <person name="Heuer A."/>
            <person name="Rast P."/>
            <person name="Oberbeckmann S."/>
            <person name="Bunk B."/>
            <person name="Jeske O."/>
            <person name="Meyerdierks A."/>
            <person name="Storesund J.E."/>
            <person name="Kallscheuer N."/>
            <person name="Luecker S."/>
            <person name="Lage O.M."/>
            <person name="Pohl T."/>
            <person name="Merkel B.J."/>
            <person name="Hornburger P."/>
            <person name="Mueller R.-W."/>
            <person name="Bruemmer F."/>
            <person name="Labrenz M."/>
            <person name="Spormann A.M."/>
            <person name="Op den Camp H."/>
            <person name="Overmann J."/>
            <person name="Amann R."/>
            <person name="Jetten M.S.M."/>
            <person name="Mascher T."/>
            <person name="Medema M.H."/>
            <person name="Devos D.P."/>
            <person name="Kaster A.-K."/>
            <person name="Ovreas L."/>
            <person name="Rohde M."/>
            <person name="Galperin M.Y."/>
            <person name="Jogler C."/>
        </authorList>
    </citation>
    <scope>NUCLEOTIDE SEQUENCE [LARGE SCALE GENOMIC DNA]</scope>
    <source>
        <strain evidence="2 3">HG15A2</strain>
    </source>
</reference>
<feature type="region of interest" description="Disordered" evidence="1">
    <location>
        <begin position="1"/>
        <end position="23"/>
    </location>
</feature>
<protein>
    <submittedName>
        <fullName evidence="2">Uncharacterized protein</fullName>
    </submittedName>
</protein>
<dbReference type="EMBL" id="CP036263">
    <property type="protein sequence ID" value="QDT01271.1"/>
    <property type="molecule type" value="Genomic_DNA"/>
</dbReference>
<dbReference type="AlphaFoldDB" id="A0A517N2C4"/>
<dbReference type="KEGG" id="amob:HG15A2_46130"/>
<name>A0A517N2C4_9BACT</name>
<dbReference type="RefSeq" id="WP_145063340.1">
    <property type="nucleotide sequence ID" value="NZ_CP036263.1"/>
</dbReference>